<evidence type="ECO:0000313" key="1">
    <source>
        <dbReference type="EMBL" id="CAB3359025.1"/>
    </source>
</evidence>
<dbReference type="EMBL" id="CADEPI010000001">
    <property type="protein sequence ID" value="CAB3359025.1"/>
    <property type="molecule type" value="Genomic_DNA"/>
</dbReference>
<reference evidence="1 2" key="1">
    <citation type="submission" date="2020-04" db="EMBL/GenBank/DDBJ databases">
        <authorList>
            <person name="Alioto T."/>
            <person name="Alioto T."/>
            <person name="Gomez Garrido J."/>
        </authorList>
    </citation>
    <scope>NUCLEOTIDE SEQUENCE [LARGE SCALE GENOMIC DNA]</scope>
</reference>
<accession>A0A8S1BVJ9</accession>
<gene>
    <name evidence="1" type="ORF">CLODIP_2_CD05370</name>
</gene>
<comment type="caution">
    <text evidence="1">The sequence shown here is derived from an EMBL/GenBank/DDBJ whole genome shotgun (WGS) entry which is preliminary data.</text>
</comment>
<name>A0A8S1BVJ9_9INSE</name>
<sequence>MYICIIHRRWDSASVRHRNYHYRPSQRTASTGDDASTASCARPAPLFTPYAPQAAPIRADLRYKNM</sequence>
<proteinExistence type="predicted"/>
<dbReference type="Proteomes" id="UP000494165">
    <property type="component" value="Unassembled WGS sequence"/>
</dbReference>
<protein>
    <submittedName>
        <fullName evidence="1">Uncharacterized protein</fullName>
    </submittedName>
</protein>
<keyword evidence="2" id="KW-1185">Reference proteome</keyword>
<organism evidence="1 2">
    <name type="scientific">Cloeon dipterum</name>
    <dbReference type="NCBI Taxonomy" id="197152"/>
    <lineage>
        <taxon>Eukaryota</taxon>
        <taxon>Metazoa</taxon>
        <taxon>Ecdysozoa</taxon>
        <taxon>Arthropoda</taxon>
        <taxon>Hexapoda</taxon>
        <taxon>Insecta</taxon>
        <taxon>Pterygota</taxon>
        <taxon>Palaeoptera</taxon>
        <taxon>Ephemeroptera</taxon>
        <taxon>Pisciforma</taxon>
        <taxon>Baetidae</taxon>
        <taxon>Cloeon</taxon>
    </lineage>
</organism>
<evidence type="ECO:0000313" key="2">
    <source>
        <dbReference type="Proteomes" id="UP000494165"/>
    </source>
</evidence>
<dbReference type="AlphaFoldDB" id="A0A8S1BVJ9"/>